<dbReference type="Pfam" id="PF13556">
    <property type="entry name" value="HTH_30"/>
    <property type="match status" value="1"/>
</dbReference>
<comment type="caution">
    <text evidence="3">The sequence shown here is derived from an EMBL/GenBank/DDBJ whole genome shotgun (WGS) entry which is preliminary data.</text>
</comment>
<proteinExistence type="predicted"/>
<evidence type="ECO:0000256" key="1">
    <source>
        <dbReference type="SAM" id="MobiDB-lite"/>
    </source>
</evidence>
<protein>
    <submittedName>
        <fullName evidence="3">GAF domain-containing protein</fullName>
    </submittedName>
</protein>
<dbReference type="InterPro" id="IPR051448">
    <property type="entry name" value="CdaR-like_regulators"/>
</dbReference>
<dbReference type="Gene3D" id="1.10.10.2840">
    <property type="entry name" value="PucR C-terminal helix-turn-helix domain"/>
    <property type="match status" value="1"/>
</dbReference>
<evidence type="ECO:0000313" key="4">
    <source>
        <dbReference type="Proteomes" id="UP000820669"/>
    </source>
</evidence>
<evidence type="ECO:0000313" key="3">
    <source>
        <dbReference type="EMBL" id="NMI01833.1"/>
    </source>
</evidence>
<dbReference type="EMBL" id="JAAXLA010000103">
    <property type="protein sequence ID" value="NMI01833.1"/>
    <property type="molecule type" value="Genomic_DNA"/>
</dbReference>
<dbReference type="Gene3D" id="3.30.450.40">
    <property type="match status" value="1"/>
</dbReference>
<feature type="region of interest" description="Disordered" evidence="1">
    <location>
        <begin position="1"/>
        <end position="22"/>
    </location>
</feature>
<dbReference type="Pfam" id="PF01590">
    <property type="entry name" value="GAF"/>
    <property type="match status" value="1"/>
</dbReference>
<dbReference type="InterPro" id="IPR003018">
    <property type="entry name" value="GAF"/>
</dbReference>
<dbReference type="SUPFAM" id="SSF55781">
    <property type="entry name" value="GAF domain-like"/>
    <property type="match status" value="1"/>
</dbReference>
<dbReference type="SMART" id="SM00065">
    <property type="entry name" value="GAF"/>
    <property type="match status" value="1"/>
</dbReference>
<reference evidence="3 4" key="1">
    <citation type="submission" date="2020-04" db="EMBL/GenBank/DDBJ databases">
        <authorList>
            <person name="Klaysubun C."/>
            <person name="Duangmal K."/>
            <person name="Lipun K."/>
        </authorList>
    </citation>
    <scope>NUCLEOTIDE SEQUENCE [LARGE SCALE GENOMIC DNA]</scope>
    <source>
        <strain evidence="3 4">K10HN5</strain>
    </source>
</reference>
<gene>
    <name evidence="3" type="ORF">HF526_31735</name>
</gene>
<feature type="domain" description="GAF" evidence="2">
    <location>
        <begin position="44"/>
        <end position="194"/>
    </location>
</feature>
<evidence type="ECO:0000259" key="2">
    <source>
        <dbReference type="SMART" id="SM00065"/>
    </source>
</evidence>
<dbReference type="PANTHER" id="PTHR33744">
    <property type="entry name" value="CARBOHYDRATE DIACID REGULATOR"/>
    <property type="match status" value="1"/>
</dbReference>
<dbReference type="InterPro" id="IPR029016">
    <property type="entry name" value="GAF-like_dom_sf"/>
</dbReference>
<dbReference type="RefSeq" id="WP_169385346.1">
    <property type="nucleotide sequence ID" value="NZ_JAAXLA010000103.1"/>
</dbReference>
<organism evidence="3 4">
    <name type="scientific">Pseudonocardia acidicola</name>
    <dbReference type="NCBI Taxonomy" id="2724939"/>
    <lineage>
        <taxon>Bacteria</taxon>
        <taxon>Bacillati</taxon>
        <taxon>Actinomycetota</taxon>
        <taxon>Actinomycetes</taxon>
        <taxon>Pseudonocardiales</taxon>
        <taxon>Pseudonocardiaceae</taxon>
        <taxon>Pseudonocardia</taxon>
    </lineage>
</organism>
<dbReference type="Proteomes" id="UP000820669">
    <property type="component" value="Unassembled WGS sequence"/>
</dbReference>
<name>A0ABX1SMN9_9PSEU</name>
<accession>A0ABX1SMN9</accession>
<sequence length="632" mass="67529">MTSAEAADRWDPGPAAPPAEAQDRYRHSLAAFAEAGAEVIASGSLEDLLALVGRQLCELIGVKRCSSFLRRDDGRFQGVAGHSGGEDIGPAIRKLIAGTSEDTLTHETVAVRAPVLAADAQHDPRPVRRAMRFWRVRAILSVPLVVDGEVIGIVYVDDEDSEHEFTAADIQLAEMFARLAAVIVGQAVQTARLRRQAGQLARQCSVADYLAEVHSRLTGAVLAGADVAAVVDLLCELAGKPVILYDAGLEVRAWAAPAALKLGEAPGLRPGFQALPAVRRAVEELDVGRPSAIVPPQPAVGLSRRHLLCVLMVEGRRCGYLDVVEMGGALGPVDSKLAEHGATVLSLQLLSEQRQAEAEGQARDDFLADLLRGARDAGQLARRAPQFGVDLSEPHVLVRLCADGSPPDEGPGERPTPGRRNLVVRALAEALGVPEPAAVAVPGAMIVLLRLPRAAEAGLLDDLRRRLEAMVRGAGHPDRIPGVRVAVVSTVCRRAGDFAAAHRELREIDELARAFGWNRGVLAAADLGVFRLVINTDRVAEALRFAEDYLRPLHEHDRRTGGRLVDTLRAYVAATGQVRAAAEALGVHENTVRYRLARIREVGGRDVHDLDSLLAARLAFQVLDLASGTTPG</sequence>
<dbReference type="InterPro" id="IPR042070">
    <property type="entry name" value="PucR_C-HTH_sf"/>
</dbReference>
<keyword evidence="4" id="KW-1185">Reference proteome</keyword>
<feature type="compositionally biased region" description="Basic and acidic residues" evidence="1">
    <location>
        <begin position="1"/>
        <end position="11"/>
    </location>
</feature>
<dbReference type="PANTHER" id="PTHR33744:SF1">
    <property type="entry name" value="DNA-BINDING TRANSCRIPTIONAL ACTIVATOR ADER"/>
    <property type="match status" value="1"/>
</dbReference>
<dbReference type="InterPro" id="IPR025736">
    <property type="entry name" value="PucR_C-HTH_dom"/>
</dbReference>